<name>A0A7X6LU35_9NOCA</name>
<comment type="caution">
    <text evidence="1">The sequence shown here is derived from an EMBL/GenBank/DDBJ whole genome shotgun (WGS) entry which is preliminary data.</text>
</comment>
<organism evidence="1 2">
    <name type="scientific">Nocardia veterana</name>
    <dbReference type="NCBI Taxonomy" id="132249"/>
    <lineage>
        <taxon>Bacteria</taxon>
        <taxon>Bacillati</taxon>
        <taxon>Actinomycetota</taxon>
        <taxon>Actinomycetes</taxon>
        <taxon>Mycobacteriales</taxon>
        <taxon>Nocardiaceae</taxon>
        <taxon>Nocardia</taxon>
    </lineage>
</organism>
<dbReference type="RefSeq" id="WP_040716614.1">
    <property type="nucleotide sequence ID" value="NZ_CAWPHS010000001.1"/>
</dbReference>
<reference evidence="1 2" key="1">
    <citation type="submission" date="2020-04" db="EMBL/GenBank/DDBJ databases">
        <title>MicrobeNet Type strains.</title>
        <authorList>
            <person name="Nicholson A.C."/>
        </authorList>
    </citation>
    <scope>NUCLEOTIDE SEQUENCE [LARGE SCALE GENOMIC DNA]</scope>
    <source>
        <strain evidence="1 2">DSM 44445</strain>
    </source>
</reference>
<evidence type="ECO:0000313" key="1">
    <source>
        <dbReference type="EMBL" id="NKY84057.1"/>
    </source>
</evidence>
<proteinExistence type="predicted"/>
<gene>
    <name evidence="1" type="ORF">HGA07_00245</name>
</gene>
<keyword evidence="2" id="KW-1185">Reference proteome</keyword>
<accession>A0A7X6LU35</accession>
<dbReference type="AlphaFoldDB" id="A0A7X6LU35"/>
<sequence>MAEVLVAEVESDPQPWAGRRDRSSANFSLAGIPDGVQELLWLTEPHSAATRFSVMSDVRANFDQRVLSNVASGSKTRIPRERESLSRRGFYIANPSGSTEPFTVRVYAVIPD</sequence>
<dbReference type="EMBL" id="JAAXPE010000001">
    <property type="protein sequence ID" value="NKY84057.1"/>
    <property type="molecule type" value="Genomic_DNA"/>
</dbReference>
<dbReference type="Proteomes" id="UP000523447">
    <property type="component" value="Unassembled WGS sequence"/>
</dbReference>
<evidence type="ECO:0000313" key="2">
    <source>
        <dbReference type="Proteomes" id="UP000523447"/>
    </source>
</evidence>
<protein>
    <submittedName>
        <fullName evidence="1">DeoR family transcriptional regulator</fullName>
    </submittedName>
</protein>